<dbReference type="NCBIfam" id="TIGR03696">
    <property type="entry name" value="Rhs_assc_core"/>
    <property type="match status" value="1"/>
</dbReference>
<dbReference type="Proteomes" id="UP000295367">
    <property type="component" value="Unassembled WGS sequence"/>
</dbReference>
<evidence type="ECO:0000313" key="3">
    <source>
        <dbReference type="Proteomes" id="UP000295367"/>
    </source>
</evidence>
<dbReference type="EMBL" id="SMCO01000048">
    <property type="protein sequence ID" value="TCV77553.1"/>
    <property type="molecule type" value="Genomic_DNA"/>
</dbReference>
<dbReference type="InterPro" id="IPR022385">
    <property type="entry name" value="Rhs_assc_core"/>
</dbReference>
<evidence type="ECO:0000313" key="2">
    <source>
        <dbReference type="EMBL" id="TCV77553.1"/>
    </source>
</evidence>
<protein>
    <submittedName>
        <fullName evidence="2">RHS repeat-associated protein</fullName>
    </submittedName>
</protein>
<dbReference type="RefSeq" id="WP_317615929.1">
    <property type="nucleotide sequence ID" value="NZ_SMCO01000048.1"/>
</dbReference>
<sequence>YDPGTGRYTTSDPIGLAGGVNTYTYVGGNPLSFTDPSGLKPPSVVPIVIGAGAAQQNALVAQNISSPYQFYNLVKNNGAWDYKQYGSDLQDFGNYNFGVVAAASGLFNLPTILQQAGRAQCVAGTSNPKWGDPNSGPPYGDEPKDQRWITEGWNDYMSGMYGKPRSPRGLGLVPAAANFYSNHIQKSLDYCSSNAQCW</sequence>
<reference evidence="2 3" key="1">
    <citation type="submission" date="2019-03" db="EMBL/GenBank/DDBJ databases">
        <title>Genomic Encyclopedia of Type Strains, Phase IV (KMG-IV): sequencing the most valuable type-strain genomes for metagenomic binning, comparative biology and taxonomic classification.</title>
        <authorList>
            <person name="Goeker M."/>
        </authorList>
    </citation>
    <scope>NUCLEOTIDE SEQUENCE [LARGE SCALE GENOMIC DNA]</scope>
    <source>
        <strain evidence="2 3">DSM 100309</strain>
    </source>
</reference>
<gene>
    <name evidence="2" type="ORF">EDC63_1483</name>
</gene>
<organism evidence="2 3">
    <name type="scientific">Sulfurirhabdus autotrophica</name>
    <dbReference type="NCBI Taxonomy" id="1706046"/>
    <lineage>
        <taxon>Bacteria</taxon>
        <taxon>Pseudomonadati</taxon>
        <taxon>Pseudomonadota</taxon>
        <taxon>Betaproteobacteria</taxon>
        <taxon>Nitrosomonadales</taxon>
        <taxon>Sulfuricellaceae</taxon>
        <taxon>Sulfurirhabdus</taxon>
    </lineage>
</organism>
<evidence type="ECO:0000256" key="1">
    <source>
        <dbReference type="SAM" id="MobiDB-lite"/>
    </source>
</evidence>
<feature type="region of interest" description="Disordered" evidence="1">
    <location>
        <begin position="125"/>
        <end position="145"/>
    </location>
</feature>
<dbReference type="Gene3D" id="2.180.10.10">
    <property type="entry name" value="RHS repeat-associated core"/>
    <property type="match status" value="1"/>
</dbReference>
<feature type="non-terminal residue" evidence="2">
    <location>
        <position position="1"/>
    </location>
</feature>
<accession>A0A4R3XPI8</accession>
<name>A0A4R3XPI8_9PROT</name>
<keyword evidence="3" id="KW-1185">Reference proteome</keyword>
<proteinExistence type="predicted"/>
<dbReference type="AlphaFoldDB" id="A0A4R3XPI8"/>
<comment type="caution">
    <text evidence="2">The sequence shown here is derived from an EMBL/GenBank/DDBJ whole genome shotgun (WGS) entry which is preliminary data.</text>
</comment>